<feature type="compositionally biased region" description="Low complexity" evidence="18">
    <location>
        <begin position="912"/>
        <end position="928"/>
    </location>
</feature>
<evidence type="ECO:0000256" key="18">
    <source>
        <dbReference type="SAM" id="MobiDB-lite"/>
    </source>
</evidence>
<dbReference type="NCBIfam" id="TIGR00555">
    <property type="entry name" value="panK_eukar"/>
    <property type="match status" value="1"/>
</dbReference>
<evidence type="ECO:0000256" key="5">
    <source>
        <dbReference type="ARBA" id="ARBA00005225"/>
    </source>
</evidence>
<comment type="similarity">
    <text evidence="17">Belongs to the type II pantothenate kinase family.</text>
</comment>
<dbReference type="GO" id="GO:0005634">
    <property type="term" value="C:nucleus"/>
    <property type="evidence" value="ECO:0007669"/>
    <property type="project" value="TreeGrafter"/>
</dbReference>
<dbReference type="CDD" id="cd24123">
    <property type="entry name" value="ASKHA_NBD_PanK-II_Pank4"/>
    <property type="match status" value="1"/>
</dbReference>
<dbReference type="PANTHER" id="PTHR12280:SF20">
    <property type="entry name" value="4'-PHOSPHOPANTETHEINE PHOSPHATASE"/>
    <property type="match status" value="1"/>
</dbReference>
<gene>
    <name evidence="20" type="ORF">CEUSTIGMA_g2180.t1</name>
</gene>
<dbReference type="InterPro" id="IPR035073">
    <property type="entry name" value="At2g17340_3_helix_bundle"/>
</dbReference>
<dbReference type="GO" id="GO:0005829">
    <property type="term" value="C:cytosol"/>
    <property type="evidence" value="ECO:0007669"/>
    <property type="project" value="TreeGrafter"/>
</dbReference>
<dbReference type="FunFam" id="3.30.420.510:FF:000003">
    <property type="entry name" value="Pantothenate kinase 2"/>
    <property type="match status" value="1"/>
</dbReference>
<dbReference type="Pfam" id="PF01937">
    <property type="entry name" value="ARMT1-like_dom"/>
    <property type="match status" value="1"/>
</dbReference>
<feature type="compositionally biased region" description="Polar residues" evidence="18">
    <location>
        <begin position="929"/>
        <end position="943"/>
    </location>
</feature>
<feature type="region of interest" description="Disordered" evidence="18">
    <location>
        <begin position="64"/>
        <end position="89"/>
    </location>
</feature>
<comment type="pathway">
    <text evidence="5">Cofactor biosynthesis; coenzyme A biosynthesis; CoA from (R)-pantothenate: step 1/5.</text>
</comment>
<dbReference type="AlphaFoldDB" id="A0A250WV68"/>
<dbReference type="SUPFAM" id="SSF111321">
    <property type="entry name" value="AF1104-like"/>
    <property type="match status" value="2"/>
</dbReference>
<feature type="compositionally biased region" description="Low complexity" evidence="18">
    <location>
        <begin position="64"/>
        <end position="88"/>
    </location>
</feature>
<dbReference type="Pfam" id="PF03630">
    <property type="entry name" value="Fumble"/>
    <property type="match status" value="1"/>
</dbReference>
<comment type="subcellular location">
    <subcellularLocation>
        <location evidence="4">Cytoplasm</location>
    </subcellularLocation>
</comment>
<evidence type="ECO:0000256" key="12">
    <source>
        <dbReference type="ARBA" id="ARBA00022777"/>
    </source>
</evidence>
<evidence type="ECO:0000256" key="9">
    <source>
        <dbReference type="ARBA" id="ARBA00022679"/>
    </source>
</evidence>
<evidence type="ECO:0000256" key="7">
    <source>
        <dbReference type="ARBA" id="ARBA00022490"/>
    </source>
</evidence>
<keyword evidence="11" id="KW-0547">Nucleotide-binding</keyword>
<evidence type="ECO:0000256" key="16">
    <source>
        <dbReference type="ARBA" id="ARBA00023211"/>
    </source>
</evidence>
<keyword evidence="10" id="KW-0479">Metal-binding</keyword>
<keyword evidence="16" id="KW-0464">Manganese</keyword>
<evidence type="ECO:0000256" key="6">
    <source>
        <dbReference type="ARBA" id="ARBA00012102"/>
    </source>
</evidence>
<dbReference type="SUPFAM" id="SSF53067">
    <property type="entry name" value="Actin-like ATPase domain"/>
    <property type="match status" value="2"/>
</dbReference>
<evidence type="ECO:0000256" key="10">
    <source>
        <dbReference type="ARBA" id="ARBA00022723"/>
    </source>
</evidence>
<name>A0A250WV68_9CHLO</name>
<accession>A0A250WV68</accession>
<evidence type="ECO:0000313" key="21">
    <source>
        <dbReference type="Proteomes" id="UP000232323"/>
    </source>
</evidence>
<evidence type="ECO:0000256" key="17">
    <source>
        <dbReference type="ARBA" id="ARBA00060870"/>
    </source>
</evidence>
<keyword evidence="8" id="KW-0533">Nickel</keyword>
<organism evidence="20 21">
    <name type="scientific">Chlamydomonas eustigma</name>
    <dbReference type="NCBI Taxonomy" id="1157962"/>
    <lineage>
        <taxon>Eukaryota</taxon>
        <taxon>Viridiplantae</taxon>
        <taxon>Chlorophyta</taxon>
        <taxon>core chlorophytes</taxon>
        <taxon>Chlorophyceae</taxon>
        <taxon>CS clade</taxon>
        <taxon>Chlamydomonadales</taxon>
        <taxon>Chlamydomonadaceae</taxon>
        <taxon>Chlamydomonas</taxon>
    </lineage>
</organism>
<feature type="region of interest" description="Disordered" evidence="18">
    <location>
        <begin position="511"/>
        <end position="548"/>
    </location>
</feature>
<dbReference type="GO" id="GO:0004594">
    <property type="term" value="F:pantothenate kinase activity"/>
    <property type="evidence" value="ECO:0007669"/>
    <property type="project" value="UniProtKB-EC"/>
</dbReference>
<evidence type="ECO:0000256" key="14">
    <source>
        <dbReference type="ARBA" id="ARBA00022840"/>
    </source>
</evidence>
<evidence type="ECO:0000256" key="2">
    <source>
        <dbReference type="ARBA" id="ARBA00001936"/>
    </source>
</evidence>
<evidence type="ECO:0000256" key="15">
    <source>
        <dbReference type="ARBA" id="ARBA00022993"/>
    </source>
</evidence>
<dbReference type="Proteomes" id="UP000232323">
    <property type="component" value="Unassembled WGS sequence"/>
</dbReference>
<dbReference type="EC" id="2.7.1.33" evidence="6"/>
<keyword evidence="7" id="KW-0963">Cytoplasm</keyword>
<keyword evidence="12" id="KW-0418">Kinase</keyword>
<dbReference type="GO" id="GO:0016787">
    <property type="term" value="F:hydrolase activity"/>
    <property type="evidence" value="ECO:0007669"/>
    <property type="project" value="UniProtKB-KW"/>
</dbReference>
<keyword evidence="13" id="KW-0378">Hydrolase</keyword>
<evidence type="ECO:0000256" key="8">
    <source>
        <dbReference type="ARBA" id="ARBA00022596"/>
    </source>
</evidence>
<feature type="domain" description="Damage-control phosphatase ARMT1-like metal-binding" evidence="19">
    <location>
        <begin position="670"/>
        <end position="849"/>
    </location>
</feature>
<keyword evidence="15" id="KW-0173">Coenzyme A biosynthesis</keyword>
<dbReference type="GO" id="GO:0005524">
    <property type="term" value="F:ATP binding"/>
    <property type="evidence" value="ECO:0007669"/>
    <property type="project" value="UniProtKB-KW"/>
</dbReference>
<dbReference type="Gene3D" id="3.40.50.10880">
    <property type="entry name" value="Uncharacterised protein PF01937, DUF89, domain 3"/>
    <property type="match status" value="1"/>
</dbReference>
<evidence type="ECO:0000256" key="1">
    <source>
        <dbReference type="ARBA" id="ARBA00001206"/>
    </source>
</evidence>
<dbReference type="InterPro" id="IPR002791">
    <property type="entry name" value="ARMT1-like_metal-bd"/>
</dbReference>
<evidence type="ECO:0000259" key="19">
    <source>
        <dbReference type="Pfam" id="PF01937"/>
    </source>
</evidence>
<keyword evidence="9" id="KW-0808">Transferase</keyword>
<comment type="catalytic activity">
    <reaction evidence="1">
        <text>(R)-pantothenate + ATP = (R)-4'-phosphopantothenate + ADP + H(+)</text>
        <dbReference type="Rhea" id="RHEA:16373"/>
        <dbReference type="ChEBI" id="CHEBI:10986"/>
        <dbReference type="ChEBI" id="CHEBI:15378"/>
        <dbReference type="ChEBI" id="CHEBI:29032"/>
        <dbReference type="ChEBI" id="CHEBI:30616"/>
        <dbReference type="ChEBI" id="CHEBI:456216"/>
        <dbReference type="EC" id="2.7.1.33"/>
    </reaction>
</comment>
<dbReference type="GO" id="GO:0046872">
    <property type="term" value="F:metal ion binding"/>
    <property type="evidence" value="ECO:0007669"/>
    <property type="project" value="UniProtKB-KW"/>
</dbReference>
<protein>
    <recommendedName>
        <fullName evidence="6">pantothenate kinase</fullName>
        <ecNumber evidence="6">2.7.1.33</ecNumber>
    </recommendedName>
</protein>
<dbReference type="GO" id="GO:0015937">
    <property type="term" value="P:coenzyme A biosynthetic process"/>
    <property type="evidence" value="ECO:0007669"/>
    <property type="project" value="UniProtKB-KW"/>
</dbReference>
<evidence type="ECO:0000256" key="11">
    <source>
        <dbReference type="ARBA" id="ARBA00022741"/>
    </source>
</evidence>
<dbReference type="Gene3D" id="3.30.420.40">
    <property type="match status" value="1"/>
</dbReference>
<keyword evidence="14" id="KW-0067">ATP-binding</keyword>
<dbReference type="EMBL" id="BEGY01000009">
    <property type="protein sequence ID" value="GAX74733.1"/>
    <property type="molecule type" value="Genomic_DNA"/>
</dbReference>
<dbReference type="FunFam" id="3.30.420.40:FF:000025">
    <property type="entry name" value="pantothenate kinase 2, mitochondrial"/>
    <property type="match status" value="1"/>
</dbReference>
<dbReference type="Gene3D" id="3.30.420.510">
    <property type="match status" value="1"/>
</dbReference>
<dbReference type="STRING" id="1157962.A0A250WV68"/>
<dbReference type="OrthoDB" id="498611at2759"/>
<proteinExistence type="inferred from homology"/>
<evidence type="ECO:0000256" key="4">
    <source>
        <dbReference type="ARBA" id="ARBA00004496"/>
    </source>
</evidence>
<sequence length="1067" mass="114512">MSESKRIEEGSLDLTGATIQEFTSQGQSAPSIELPNQDAEYVNHIALDIGGSLIKLVYFSPDPVEPSSSTTPTSSGSNQNNASNSLSNGRGGRLHFVKFETSRVEDAIAFIEAKGLHRFRGKDGQKEMRVISTGGGSYRYADLFKQKLGVVLEREDEISCLVSGCNFLLKAIHHEAFTFENSATTFVPTDDDTDLYPYLLVNIGSGVGVVKVERDGQYERVSGTSLGGGTFWGLARLLTKLKDFDEILELSMKGNNANVDMLVGDIYGGRDYSTIGLSATTIASSFGKVIGQDKDLEDYNPADISMALCRMISYNIGQLAYMNAMKHNIKRIFFGGFFIRGHPYTMDTISYAIRFWSKGEMAATFLRHEGFLGAVGAFLKVHPMSLPGAGKGSASAAQPRKVRARFVERFSMGAPFAGGEVVGPAISDLDQKVSWVEKFLEVGAPALQAARIEHEQLSSLGQQRQQAQLTALGGGGGSSGSDVLSPAVSMGGSTGEAAHFCRGQAAGSSVEGSSLGMKSASGSPSAHTPAPTPVLSDQPIGRASHASGGAVDLLSPSHGFYIRSAGGESAVRMALHVGVLHYTPSLEPFPLLANPGSYEPNTLDINTDEEAYLWWLKVLEDQIPTVMEKAVASEGGGEPATRRAVAFGRSFAAHMNKLRTEPGAYGRLGLSELFEMREECLREFGFEDVYRLDKERENNAALSVLSDLLCELDAMPFEERLLSVIEGSLASNIFDWGARACVALYHDGTILDIYRSARQNLGKRPWAVDNFDAFASRLLSAKKGGRTPYRRAMMFVDNAGADIVLGMLPLARELLKLGCEVVLVANTLPAINDITLPELRSLLTAAGQHCPVLREAREAAEKVENIMDGRVPPFPGMKKSPSSNTLVMSSSYHHHGALGGASMTGGHDRCLSTSSHSRSSSQAGPSAATSPSARVSSEGQVTGDSLGLQASADAFHVGGRSQPGPEVYYQVDNMIGPKLYIVASGQGSPCMDFRRVPDVLAEACIGTDLLVIEGMGRAIHTNFRSRFKCDTLKLAMIKTEWLAKKLFGGSLYDCVCAFEDGVVATNM</sequence>
<dbReference type="PANTHER" id="PTHR12280">
    <property type="entry name" value="PANTOTHENATE KINASE"/>
    <property type="match status" value="1"/>
</dbReference>
<evidence type="ECO:0000256" key="3">
    <source>
        <dbReference type="ARBA" id="ARBA00001967"/>
    </source>
</evidence>
<evidence type="ECO:0000256" key="13">
    <source>
        <dbReference type="ARBA" id="ARBA00022801"/>
    </source>
</evidence>
<comment type="caution">
    <text evidence="20">The sequence shown here is derived from an EMBL/GenBank/DDBJ whole genome shotgun (WGS) entry which is preliminary data.</text>
</comment>
<dbReference type="InterPro" id="IPR004567">
    <property type="entry name" value="Type_II_PanK"/>
</dbReference>
<comment type="cofactor">
    <cofactor evidence="2">
        <name>Mn(2+)</name>
        <dbReference type="ChEBI" id="CHEBI:29035"/>
    </cofactor>
</comment>
<evidence type="ECO:0000313" key="20">
    <source>
        <dbReference type="EMBL" id="GAX74733.1"/>
    </source>
</evidence>
<dbReference type="InterPro" id="IPR043129">
    <property type="entry name" value="ATPase_NBD"/>
</dbReference>
<reference evidence="20 21" key="1">
    <citation type="submission" date="2017-08" db="EMBL/GenBank/DDBJ databases">
        <title>Acidophilic green algal genome provides insights into adaptation to an acidic environment.</title>
        <authorList>
            <person name="Hirooka S."/>
            <person name="Hirose Y."/>
            <person name="Kanesaki Y."/>
            <person name="Higuchi S."/>
            <person name="Fujiwara T."/>
            <person name="Onuma R."/>
            <person name="Era A."/>
            <person name="Ohbayashi R."/>
            <person name="Uzuka A."/>
            <person name="Nozaki H."/>
            <person name="Yoshikawa H."/>
            <person name="Miyagishima S.Y."/>
        </authorList>
    </citation>
    <scope>NUCLEOTIDE SEQUENCE [LARGE SCALE GENOMIC DNA]</scope>
    <source>
        <strain evidence="20 21">NIES-2499</strain>
    </source>
</reference>
<keyword evidence="21" id="KW-1185">Reference proteome</keyword>
<dbReference type="InterPro" id="IPR036075">
    <property type="entry name" value="ARMT-1-like_metal-bd_sf"/>
</dbReference>
<comment type="cofactor">
    <cofactor evidence="3">
        <name>Ni(2+)</name>
        <dbReference type="ChEBI" id="CHEBI:49786"/>
    </cofactor>
</comment>
<feature type="region of interest" description="Disordered" evidence="18">
    <location>
        <begin position="903"/>
        <end position="943"/>
    </location>
</feature>
<dbReference type="Gene3D" id="1.20.1700.10">
    <property type="entry name" value="AF1104-like"/>
    <property type="match status" value="1"/>
</dbReference>